<dbReference type="Proteomes" id="UP000763505">
    <property type="component" value="Unassembled WGS sequence"/>
</dbReference>
<comment type="caution">
    <text evidence="1">The sequence shown here is derived from an EMBL/GenBank/DDBJ whole genome shotgun (WGS) entry which is preliminary data.</text>
</comment>
<protein>
    <submittedName>
        <fullName evidence="1">YolD-like family protein</fullName>
    </submittedName>
</protein>
<dbReference type="PANTHER" id="PTHR40051">
    <property type="entry name" value="IG HYPOTHETICAL 15966"/>
    <property type="match status" value="1"/>
</dbReference>
<accession>A0A921JC66</accession>
<sequence>MDYRTMSQAELNSNIPRGRGMIKWAPFATMPEQFENVAKMVDAQTKIERPELSDDRIDEMNRVLNYALKDKRPVRIEYYYDGRRYFIQLKVVRVDTWSMILIGEKQTQDNAQDSLVFIPFLDILNITLT</sequence>
<proteinExistence type="predicted"/>
<dbReference type="InterPro" id="IPR014962">
    <property type="entry name" value="YolD"/>
</dbReference>
<organism evidence="1 2">
    <name type="scientific">Aliicoccus persicus</name>
    <dbReference type="NCBI Taxonomy" id="930138"/>
    <lineage>
        <taxon>Bacteria</taxon>
        <taxon>Bacillati</taxon>
        <taxon>Bacillota</taxon>
        <taxon>Bacilli</taxon>
        <taxon>Bacillales</taxon>
        <taxon>Staphylococcaceae</taxon>
        <taxon>Aliicoccus</taxon>
    </lineage>
</organism>
<evidence type="ECO:0000313" key="2">
    <source>
        <dbReference type="Proteomes" id="UP000763505"/>
    </source>
</evidence>
<dbReference type="Pfam" id="PF08863">
    <property type="entry name" value="YolD"/>
    <property type="match status" value="1"/>
</dbReference>
<name>A0A921JC66_9STAP</name>
<dbReference type="EMBL" id="DYYI01000067">
    <property type="protein sequence ID" value="HJE19860.1"/>
    <property type="molecule type" value="Genomic_DNA"/>
</dbReference>
<reference evidence="1" key="2">
    <citation type="submission" date="2021-09" db="EMBL/GenBank/DDBJ databases">
        <authorList>
            <person name="Gilroy R."/>
        </authorList>
    </citation>
    <scope>NUCLEOTIDE SEQUENCE</scope>
    <source>
        <strain evidence="1">6019</strain>
    </source>
</reference>
<gene>
    <name evidence="1" type="ORF">K8V35_05865</name>
</gene>
<dbReference type="PANTHER" id="PTHR40051:SF1">
    <property type="entry name" value="YOLD-LIKE FAMILY PROTEIN"/>
    <property type="match status" value="1"/>
</dbReference>
<evidence type="ECO:0000313" key="1">
    <source>
        <dbReference type="EMBL" id="HJE19860.1"/>
    </source>
</evidence>
<reference evidence="1" key="1">
    <citation type="journal article" date="2021" name="PeerJ">
        <title>Extensive microbial diversity within the chicken gut microbiome revealed by metagenomics and culture.</title>
        <authorList>
            <person name="Gilroy R."/>
            <person name="Ravi A."/>
            <person name="Getino M."/>
            <person name="Pursley I."/>
            <person name="Horton D.L."/>
            <person name="Alikhan N.F."/>
            <person name="Baker D."/>
            <person name="Gharbi K."/>
            <person name="Hall N."/>
            <person name="Watson M."/>
            <person name="Adriaenssens E.M."/>
            <person name="Foster-Nyarko E."/>
            <person name="Jarju S."/>
            <person name="Secka A."/>
            <person name="Antonio M."/>
            <person name="Oren A."/>
            <person name="Chaudhuri R.R."/>
            <person name="La Ragione R."/>
            <person name="Hildebrand F."/>
            <person name="Pallen M.J."/>
        </authorList>
    </citation>
    <scope>NUCLEOTIDE SEQUENCE</scope>
    <source>
        <strain evidence="1">6019</strain>
    </source>
</reference>
<dbReference type="AlphaFoldDB" id="A0A921JC66"/>